<dbReference type="InterPro" id="IPR014044">
    <property type="entry name" value="CAP_dom"/>
</dbReference>
<dbReference type="PRINTS" id="PR00837">
    <property type="entry name" value="V5TPXLIKE"/>
</dbReference>
<name>A0A067LYJ2_BOTB1</name>
<dbReference type="AlphaFoldDB" id="A0A067LYJ2"/>
<dbReference type="STRING" id="930990.A0A067LYJ2"/>
<keyword evidence="1" id="KW-0732">Signal</keyword>
<proteinExistence type="predicted"/>
<sequence length="192" mass="20343">MMTRSLALLFVSAALFASTPTMAKYRGASSSPNHADAIHPLNHHHAASKLRVVAPAPTPDEYLVPHNTYRAAHGAAPLTWSPTLTASAQAWADGCKFTYSGPGENIAAGSGEAFGPANAVKMWADEAAKYSPGVQRPSLFTQLVWKDTTEVGCAVASCDGIFDIKYGKASFHVCHYNPPGNVVGQFSENVQP</sequence>
<feature type="signal peptide" evidence="1">
    <location>
        <begin position="1"/>
        <end position="23"/>
    </location>
</feature>
<dbReference type="Pfam" id="PF00188">
    <property type="entry name" value="CAP"/>
    <property type="match status" value="1"/>
</dbReference>
<organism evidence="3 4">
    <name type="scientific">Botryobasidium botryosum (strain FD-172 SS1)</name>
    <dbReference type="NCBI Taxonomy" id="930990"/>
    <lineage>
        <taxon>Eukaryota</taxon>
        <taxon>Fungi</taxon>
        <taxon>Dikarya</taxon>
        <taxon>Basidiomycota</taxon>
        <taxon>Agaricomycotina</taxon>
        <taxon>Agaricomycetes</taxon>
        <taxon>Cantharellales</taxon>
        <taxon>Botryobasidiaceae</taxon>
        <taxon>Botryobasidium</taxon>
    </lineage>
</organism>
<feature type="domain" description="SCP" evidence="2">
    <location>
        <begin position="57"/>
        <end position="184"/>
    </location>
</feature>
<dbReference type="Proteomes" id="UP000027195">
    <property type="component" value="Unassembled WGS sequence"/>
</dbReference>
<dbReference type="Gene3D" id="3.40.33.10">
    <property type="entry name" value="CAP"/>
    <property type="match status" value="1"/>
</dbReference>
<evidence type="ECO:0000313" key="4">
    <source>
        <dbReference type="Proteomes" id="UP000027195"/>
    </source>
</evidence>
<dbReference type="InParanoid" id="A0A067LYJ2"/>
<dbReference type="InterPro" id="IPR035940">
    <property type="entry name" value="CAP_sf"/>
</dbReference>
<dbReference type="EMBL" id="KL198092">
    <property type="protein sequence ID" value="KDQ08304.1"/>
    <property type="molecule type" value="Genomic_DNA"/>
</dbReference>
<dbReference type="SUPFAM" id="SSF55797">
    <property type="entry name" value="PR-1-like"/>
    <property type="match status" value="1"/>
</dbReference>
<reference evidence="4" key="1">
    <citation type="journal article" date="2014" name="Proc. Natl. Acad. Sci. U.S.A.">
        <title>Extensive sampling of basidiomycete genomes demonstrates inadequacy of the white-rot/brown-rot paradigm for wood decay fungi.</title>
        <authorList>
            <person name="Riley R."/>
            <person name="Salamov A.A."/>
            <person name="Brown D.W."/>
            <person name="Nagy L.G."/>
            <person name="Floudas D."/>
            <person name="Held B.W."/>
            <person name="Levasseur A."/>
            <person name="Lombard V."/>
            <person name="Morin E."/>
            <person name="Otillar R."/>
            <person name="Lindquist E.A."/>
            <person name="Sun H."/>
            <person name="LaButti K.M."/>
            <person name="Schmutz J."/>
            <person name="Jabbour D."/>
            <person name="Luo H."/>
            <person name="Baker S.E."/>
            <person name="Pisabarro A.G."/>
            <person name="Walton J.D."/>
            <person name="Blanchette R.A."/>
            <person name="Henrissat B."/>
            <person name="Martin F."/>
            <person name="Cullen D."/>
            <person name="Hibbett D.S."/>
            <person name="Grigoriev I.V."/>
        </authorList>
    </citation>
    <scope>NUCLEOTIDE SEQUENCE [LARGE SCALE GENOMIC DNA]</scope>
    <source>
        <strain evidence="4">FD-172 SS1</strain>
    </source>
</reference>
<dbReference type="PANTHER" id="PTHR10334">
    <property type="entry name" value="CYSTEINE-RICH SECRETORY PROTEIN-RELATED"/>
    <property type="match status" value="1"/>
</dbReference>
<evidence type="ECO:0000259" key="2">
    <source>
        <dbReference type="SMART" id="SM00198"/>
    </source>
</evidence>
<evidence type="ECO:0000256" key="1">
    <source>
        <dbReference type="SAM" id="SignalP"/>
    </source>
</evidence>
<feature type="chain" id="PRO_5001645106" description="SCP domain-containing protein" evidence="1">
    <location>
        <begin position="24"/>
        <end position="192"/>
    </location>
</feature>
<protein>
    <recommendedName>
        <fullName evidence="2">SCP domain-containing protein</fullName>
    </recommendedName>
</protein>
<dbReference type="InterPro" id="IPR001283">
    <property type="entry name" value="CRISP-related"/>
</dbReference>
<evidence type="ECO:0000313" key="3">
    <source>
        <dbReference type="EMBL" id="KDQ08304.1"/>
    </source>
</evidence>
<accession>A0A067LYJ2</accession>
<keyword evidence="4" id="KW-1185">Reference proteome</keyword>
<dbReference type="HOGENOM" id="CLU_035730_6_3_1"/>
<dbReference type="OrthoDB" id="337038at2759"/>
<gene>
    <name evidence="3" type="ORF">BOTBODRAFT_139021</name>
</gene>
<dbReference type="SMART" id="SM00198">
    <property type="entry name" value="SCP"/>
    <property type="match status" value="1"/>
</dbReference>